<keyword evidence="1" id="KW-0732">Signal</keyword>
<gene>
    <name evidence="2" type="ORF">KTO63_17165</name>
</gene>
<reference evidence="2" key="1">
    <citation type="submission" date="2021-06" db="EMBL/GenBank/DDBJ databases">
        <authorList>
            <person name="Huq M.A."/>
        </authorList>
    </citation>
    <scope>NUCLEOTIDE SEQUENCE</scope>
    <source>
        <strain evidence="2">MAH-26</strain>
    </source>
</reference>
<evidence type="ECO:0008006" key="4">
    <source>
        <dbReference type="Google" id="ProtNLM"/>
    </source>
</evidence>
<dbReference type="RefSeq" id="WP_217792618.1">
    <property type="nucleotide sequence ID" value="NZ_JAHSPG010000013.1"/>
</dbReference>
<evidence type="ECO:0000313" key="2">
    <source>
        <dbReference type="EMBL" id="MBV4358900.1"/>
    </source>
</evidence>
<dbReference type="EMBL" id="JAHSPG010000013">
    <property type="protein sequence ID" value="MBV4358900.1"/>
    <property type="molecule type" value="Genomic_DNA"/>
</dbReference>
<name>A0A9E2SEX2_9BACT</name>
<proteinExistence type="predicted"/>
<organism evidence="2 3">
    <name type="scientific">Pinibacter aurantiacus</name>
    <dbReference type="NCBI Taxonomy" id="2851599"/>
    <lineage>
        <taxon>Bacteria</taxon>
        <taxon>Pseudomonadati</taxon>
        <taxon>Bacteroidota</taxon>
        <taxon>Chitinophagia</taxon>
        <taxon>Chitinophagales</taxon>
        <taxon>Chitinophagaceae</taxon>
        <taxon>Pinibacter</taxon>
    </lineage>
</organism>
<keyword evidence="3" id="KW-1185">Reference proteome</keyword>
<comment type="caution">
    <text evidence="2">The sequence shown here is derived from an EMBL/GenBank/DDBJ whole genome shotgun (WGS) entry which is preliminary data.</text>
</comment>
<sequence>MKKTLLFLTLCILAKQQYAQSPFATDIIVNGLIFGRGNGGIIYNTASGYNALGTVNTGTHNTATGYNALGNNTTGTHNAAVGKDALAQNTTGVRNTSVGTYALELNTSGNYNTAVGYDALGQNTTGIFNNAIGHFALYANKIGNGNFASGQGALYYSTGSYNIGLGYLAAFNQTSGDNNIIIANNADLPNRTGSNQMNIGNTIYGTGINSSTPGAGSIGIGTTSPRSKLETVGSGMFSSAANGSSLIIDATNLQTDVNYSNVRLVAGSALGAAYLKTSLDNYGGYFSWTRGSSSGPVEVMRIDATSGNVGIGTASPSEMLSVNGNIRGKKVIVTTNGWADYVFESSYKLPSLDSIAAFIKENKHLPEIPSASTIEKDGQDVGEVQKLLLKKVEELTLYIIDQNKKIETLQAQIDQMKGSSDNSGRH</sequence>
<evidence type="ECO:0000256" key="1">
    <source>
        <dbReference type="SAM" id="SignalP"/>
    </source>
</evidence>
<dbReference type="AlphaFoldDB" id="A0A9E2SEX2"/>
<evidence type="ECO:0000313" key="3">
    <source>
        <dbReference type="Proteomes" id="UP000812270"/>
    </source>
</evidence>
<dbReference type="Proteomes" id="UP000812270">
    <property type="component" value="Unassembled WGS sequence"/>
</dbReference>
<feature type="chain" id="PRO_5038366962" description="TMF family protein" evidence="1">
    <location>
        <begin position="20"/>
        <end position="426"/>
    </location>
</feature>
<accession>A0A9E2SEX2</accession>
<protein>
    <recommendedName>
        <fullName evidence="4">TMF family protein</fullName>
    </recommendedName>
</protein>
<feature type="signal peptide" evidence="1">
    <location>
        <begin position="1"/>
        <end position="19"/>
    </location>
</feature>